<accession>A0A5A7R5V4</accession>
<name>A0A5A7R5V4_STRAF</name>
<reference evidence="3" key="1">
    <citation type="journal article" date="2019" name="Curr. Biol.">
        <title>Genome Sequence of Striga asiatica Provides Insight into the Evolution of Plant Parasitism.</title>
        <authorList>
            <person name="Yoshida S."/>
            <person name="Kim S."/>
            <person name="Wafula E.K."/>
            <person name="Tanskanen J."/>
            <person name="Kim Y.M."/>
            <person name="Honaas L."/>
            <person name="Yang Z."/>
            <person name="Spallek T."/>
            <person name="Conn C.E."/>
            <person name="Ichihashi Y."/>
            <person name="Cheong K."/>
            <person name="Cui S."/>
            <person name="Der J.P."/>
            <person name="Gundlach H."/>
            <person name="Jiao Y."/>
            <person name="Hori C."/>
            <person name="Ishida J.K."/>
            <person name="Kasahara H."/>
            <person name="Kiba T."/>
            <person name="Kim M.S."/>
            <person name="Koo N."/>
            <person name="Laohavisit A."/>
            <person name="Lee Y.H."/>
            <person name="Lumba S."/>
            <person name="McCourt P."/>
            <person name="Mortimer J.C."/>
            <person name="Mutuku J.M."/>
            <person name="Nomura T."/>
            <person name="Sasaki-Sekimoto Y."/>
            <person name="Seto Y."/>
            <person name="Wang Y."/>
            <person name="Wakatake T."/>
            <person name="Sakakibara H."/>
            <person name="Demura T."/>
            <person name="Yamaguchi S."/>
            <person name="Yoneyama K."/>
            <person name="Manabe R.I."/>
            <person name="Nelson D.C."/>
            <person name="Schulman A.H."/>
            <person name="Timko M.P."/>
            <person name="dePamphilis C.W."/>
            <person name="Choi D."/>
            <person name="Shirasu K."/>
        </authorList>
    </citation>
    <scope>NUCLEOTIDE SEQUENCE [LARGE SCALE GENOMIC DNA]</scope>
    <source>
        <strain evidence="3">cv. UVA1</strain>
    </source>
</reference>
<evidence type="ECO:0000256" key="1">
    <source>
        <dbReference type="SAM" id="MobiDB-lite"/>
    </source>
</evidence>
<dbReference type="AlphaFoldDB" id="A0A5A7R5V4"/>
<keyword evidence="3" id="KW-1185">Reference proteome</keyword>
<feature type="compositionally biased region" description="Basic and acidic residues" evidence="1">
    <location>
        <begin position="80"/>
        <end position="89"/>
    </location>
</feature>
<sequence length="239" mass="27209">MDIEPSSMIWNLTGYQELELCFTEFVSNSRLFGCAFNVRLFQMAHVLVRYSKARIIPNNSRQSLIEHMTKTGGLARSKTRQSEKTDMASDKVNNGLPITDGSSIKSKTVNLTFEGNMPTIQPPQTQQKESTFMPEVQTLQTHQTQYKESTIMPKVRTLQTQQKKGLCKIKVSKMEALLILHHMREVNIHNHLRQISLVLNRCDFTVAKHAKYVVVALCDNLLMKIRLLGFGVMCAYSEG</sequence>
<dbReference type="Proteomes" id="UP000325081">
    <property type="component" value="Unassembled WGS sequence"/>
</dbReference>
<protein>
    <submittedName>
        <fullName evidence="2">WASH complex subunit FAM21C</fullName>
    </submittedName>
</protein>
<proteinExistence type="predicted"/>
<evidence type="ECO:0000313" key="3">
    <source>
        <dbReference type="Proteomes" id="UP000325081"/>
    </source>
</evidence>
<evidence type="ECO:0000313" key="2">
    <source>
        <dbReference type="EMBL" id="GER51724.1"/>
    </source>
</evidence>
<comment type="caution">
    <text evidence="2">The sequence shown here is derived from an EMBL/GenBank/DDBJ whole genome shotgun (WGS) entry which is preliminary data.</text>
</comment>
<gene>
    <name evidence="2" type="ORF">STAS_29129</name>
</gene>
<organism evidence="2 3">
    <name type="scientific">Striga asiatica</name>
    <name type="common">Asiatic witchweed</name>
    <name type="synonym">Buchnera asiatica</name>
    <dbReference type="NCBI Taxonomy" id="4170"/>
    <lineage>
        <taxon>Eukaryota</taxon>
        <taxon>Viridiplantae</taxon>
        <taxon>Streptophyta</taxon>
        <taxon>Embryophyta</taxon>
        <taxon>Tracheophyta</taxon>
        <taxon>Spermatophyta</taxon>
        <taxon>Magnoliopsida</taxon>
        <taxon>eudicotyledons</taxon>
        <taxon>Gunneridae</taxon>
        <taxon>Pentapetalae</taxon>
        <taxon>asterids</taxon>
        <taxon>lamiids</taxon>
        <taxon>Lamiales</taxon>
        <taxon>Orobanchaceae</taxon>
        <taxon>Buchnereae</taxon>
        <taxon>Striga</taxon>
    </lineage>
</organism>
<dbReference type="EMBL" id="BKCP01009848">
    <property type="protein sequence ID" value="GER51724.1"/>
    <property type="molecule type" value="Genomic_DNA"/>
</dbReference>
<feature type="region of interest" description="Disordered" evidence="1">
    <location>
        <begin position="71"/>
        <end position="99"/>
    </location>
</feature>